<keyword evidence="1" id="KW-1133">Transmembrane helix</keyword>
<keyword evidence="3" id="KW-1185">Reference proteome</keyword>
<accession>A0A024FXX1</accession>
<keyword evidence="1" id="KW-0472">Membrane</keyword>
<proteinExistence type="predicted"/>
<evidence type="ECO:0000256" key="1">
    <source>
        <dbReference type="SAM" id="Phobius"/>
    </source>
</evidence>
<keyword evidence="1" id="KW-0812">Transmembrane</keyword>
<comment type="caution">
    <text evidence="2">The sequence shown here is derived from an EMBL/GenBank/DDBJ whole genome shotgun (WGS) entry which is preliminary data.</text>
</comment>
<feature type="transmembrane region" description="Helical" evidence="1">
    <location>
        <begin position="81"/>
        <end position="98"/>
    </location>
</feature>
<sequence length="99" mass="11524">MFFADFQYITAAKVMFWLIPKISSYVKQSFLSYRSRFLFASVSDLNTHLVCTALIKSILVTMVMFAFLLVIQVCSLLPCNIFFWLHFTLYVFCSGSMYP</sequence>
<name>A0A024FXX1_9STRA</name>
<evidence type="ECO:0000313" key="2">
    <source>
        <dbReference type="EMBL" id="CCI11479.1"/>
    </source>
</evidence>
<protein>
    <submittedName>
        <fullName evidence="2">Uncharacterized protein</fullName>
    </submittedName>
</protein>
<feature type="transmembrane region" description="Helical" evidence="1">
    <location>
        <begin position="47"/>
        <end position="69"/>
    </location>
</feature>
<organism evidence="2 3">
    <name type="scientific">Albugo candida</name>
    <dbReference type="NCBI Taxonomy" id="65357"/>
    <lineage>
        <taxon>Eukaryota</taxon>
        <taxon>Sar</taxon>
        <taxon>Stramenopiles</taxon>
        <taxon>Oomycota</taxon>
        <taxon>Peronosporomycetes</taxon>
        <taxon>Albuginales</taxon>
        <taxon>Albuginaceae</taxon>
        <taxon>Albugo</taxon>
    </lineage>
</organism>
<dbReference type="Proteomes" id="UP000053237">
    <property type="component" value="Unassembled WGS sequence"/>
</dbReference>
<dbReference type="AlphaFoldDB" id="A0A024FXX1"/>
<evidence type="ECO:0000313" key="3">
    <source>
        <dbReference type="Proteomes" id="UP000053237"/>
    </source>
</evidence>
<gene>
    <name evidence="2" type="ORF">BN9_129740</name>
</gene>
<dbReference type="InParanoid" id="A0A024FXX1"/>
<reference evidence="2 3" key="1">
    <citation type="submission" date="2012-05" db="EMBL/GenBank/DDBJ databases">
        <title>Recombination and specialization in a pathogen metapopulation.</title>
        <authorList>
            <person name="Gardiner A."/>
            <person name="Kemen E."/>
            <person name="Schultz-Larsen T."/>
            <person name="MacLean D."/>
            <person name="Van Oosterhout C."/>
            <person name="Jones J.D.G."/>
        </authorList>
    </citation>
    <scope>NUCLEOTIDE SEQUENCE [LARGE SCALE GENOMIC DNA]</scope>
    <source>
        <strain evidence="2 3">Ac Nc2</strain>
    </source>
</reference>
<dbReference type="EMBL" id="CAIX01001082">
    <property type="protein sequence ID" value="CCI11479.1"/>
    <property type="molecule type" value="Genomic_DNA"/>
</dbReference>